<name>A0ABS3W8D8_9BACL</name>
<evidence type="ECO:0000256" key="2">
    <source>
        <dbReference type="SAM" id="SignalP"/>
    </source>
</evidence>
<feature type="signal peptide" evidence="2">
    <location>
        <begin position="1"/>
        <end position="32"/>
    </location>
</feature>
<dbReference type="PANTHER" id="PTHR11461:SF211">
    <property type="entry name" value="GH10112P-RELATED"/>
    <property type="match status" value="1"/>
</dbReference>
<gene>
    <name evidence="4" type="ORF">I8J29_10210</name>
</gene>
<dbReference type="PROSITE" id="PS00284">
    <property type="entry name" value="SERPIN"/>
    <property type="match status" value="1"/>
</dbReference>
<evidence type="ECO:0000313" key="4">
    <source>
        <dbReference type="EMBL" id="MBO7744571.1"/>
    </source>
</evidence>
<evidence type="ECO:0000259" key="3">
    <source>
        <dbReference type="SMART" id="SM00093"/>
    </source>
</evidence>
<dbReference type="Gene3D" id="2.30.39.10">
    <property type="entry name" value="Alpha-1-antitrypsin, domain 1"/>
    <property type="match status" value="1"/>
</dbReference>
<dbReference type="PROSITE" id="PS51257">
    <property type="entry name" value="PROKAR_LIPOPROTEIN"/>
    <property type="match status" value="1"/>
</dbReference>
<dbReference type="SUPFAM" id="SSF56574">
    <property type="entry name" value="Serpins"/>
    <property type="match status" value="1"/>
</dbReference>
<keyword evidence="5" id="KW-1185">Reference proteome</keyword>
<evidence type="ECO:0000256" key="1">
    <source>
        <dbReference type="RuleBase" id="RU000411"/>
    </source>
</evidence>
<evidence type="ECO:0000313" key="5">
    <source>
        <dbReference type="Proteomes" id="UP000670947"/>
    </source>
</evidence>
<protein>
    <submittedName>
        <fullName evidence="4">Serpin family protein</fullName>
    </submittedName>
</protein>
<dbReference type="InterPro" id="IPR042178">
    <property type="entry name" value="Serpin_sf_1"/>
</dbReference>
<dbReference type="InterPro" id="IPR042185">
    <property type="entry name" value="Serpin_sf_2"/>
</dbReference>
<organism evidence="4 5">
    <name type="scientific">Paenibacillus artemisiicola</name>
    <dbReference type="NCBI Taxonomy" id="1172618"/>
    <lineage>
        <taxon>Bacteria</taxon>
        <taxon>Bacillati</taxon>
        <taxon>Bacillota</taxon>
        <taxon>Bacilli</taxon>
        <taxon>Bacillales</taxon>
        <taxon>Paenibacillaceae</taxon>
        <taxon>Paenibacillus</taxon>
    </lineage>
</organism>
<dbReference type="EMBL" id="JAGGDJ010000004">
    <property type="protein sequence ID" value="MBO7744571.1"/>
    <property type="molecule type" value="Genomic_DNA"/>
</dbReference>
<dbReference type="CDD" id="cd19588">
    <property type="entry name" value="serpin_miropin-like"/>
    <property type="match status" value="1"/>
</dbReference>
<proteinExistence type="inferred from homology"/>
<dbReference type="Pfam" id="PF00079">
    <property type="entry name" value="Serpin"/>
    <property type="match status" value="1"/>
</dbReference>
<dbReference type="InterPro" id="IPR023796">
    <property type="entry name" value="Serpin_dom"/>
</dbReference>
<comment type="caution">
    <text evidence="4">The sequence shown here is derived from an EMBL/GenBank/DDBJ whole genome shotgun (WGS) entry which is preliminary data.</text>
</comment>
<dbReference type="PANTHER" id="PTHR11461">
    <property type="entry name" value="SERINE PROTEASE INHIBITOR, SERPIN"/>
    <property type="match status" value="1"/>
</dbReference>
<dbReference type="InterPro" id="IPR000215">
    <property type="entry name" value="Serpin_fam"/>
</dbReference>
<dbReference type="SMART" id="SM00093">
    <property type="entry name" value="SERPIN"/>
    <property type="match status" value="1"/>
</dbReference>
<dbReference type="InterPro" id="IPR023795">
    <property type="entry name" value="Serpin_CS"/>
</dbReference>
<accession>A0ABS3W8D8</accession>
<dbReference type="InterPro" id="IPR036186">
    <property type="entry name" value="Serpin_sf"/>
</dbReference>
<feature type="chain" id="PRO_5047211893" evidence="2">
    <location>
        <begin position="33"/>
        <end position="422"/>
    </location>
</feature>
<dbReference type="RefSeq" id="WP_208847493.1">
    <property type="nucleotide sequence ID" value="NZ_JAGGDJ010000004.1"/>
</dbReference>
<reference evidence="4 5" key="1">
    <citation type="submission" date="2021-03" db="EMBL/GenBank/DDBJ databases">
        <title>Paenibacillus artemisicola MWE-103 whole genome sequence.</title>
        <authorList>
            <person name="Ham Y.J."/>
        </authorList>
    </citation>
    <scope>NUCLEOTIDE SEQUENCE [LARGE SCALE GENOMIC DNA]</scope>
    <source>
        <strain evidence="4 5">MWE-103</strain>
    </source>
</reference>
<dbReference type="Proteomes" id="UP000670947">
    <property type="component" value="Unassembled WGS sequence"/>
</dbReference>
<keyword evidence="2" id="KW-0732">Signal</keyword>
<feature type="domain" description="Serpin" evidence="3">
    <location>
        <begin position="54"/>
        <end position="416"/>
    </location>
</feature>
<comment type="similarity">
    <text evidence="1">Belongs to the serpin family.</text>
</comment>
<sequence length="422" mass="45604">MRERSKLRRPLRLTAAAVALACLLGGCGKDAAAPKYQASDVNRELVIGNNDFAMRLATSMLTKEDEARNNTLFSPFSVSLALSLMLDGARGETREELLKLLAVQGIGRDAINHGNEVLLDLIEHDDPKTEVRIANAIWAQKGLPLRDDYVKAMKQAYAAKIATLDFGDKPAAAKTVNGWVSDRTEGLIRDLVSEDDISGQTAMMLVNAIYFHGRWTEPFETSATRDEPFHREDGTDVTVPMMGKRETLPHKSTPAYKAVQIPYGSGQWRFIAALPADGRTLKEAEAALLRDPAEWTEGFEASETALALPRFKMAATSNLTETLRALGMVRSLSPAADFSGIAGEEAELFVSRALHKAFIEVDETGTKAAAATAIVGDSGSAGPADVFEFRADRPFLFAVVNATTGVLAFMGRVADPSAMPAD</sequence>
<dbReference type="Gene3D" id="3.30.497.10">
    <property type="entry name" value="Antithrombin, subunit I, domain 2"/>
    <property type="match status" value="1"/>
</dbReference>